<dbReference type="PANTHER" id="PTHR21310:SF37">
    <property type="entry name" value="AMINOGLYCOSIDE PHOSPHOTRANSFERASE DOMAIN-CONTAINING PROTEIN"/>
    <property type="match status" value="1"/>
</dbReference>
<protein>
    <recommendedName>
        <fullName evidence="1">Aminoglycoside phosphotransferase domain-containing protein</fullName>
    </recommendedName>
</protein>
<dbReference type="InterPro" id="IPR002575">
    <property type="entry name" value="Aminoglycoside_PTrfase"/>
</dbReference>
<keyword evidence="3" id="KW-1185">Reference proteome</keyword>
<accession>A0AAD4M8W3</accession>
<dbReference type="SUPFAM" id="SSF56112">
    <property type="entry name" value="Protein kinase-like (PK-like)"/>
    <property type="match status" value="1"/>
</dbReference>
<reference evidence="2" key="1">
    <citation type="journal article" date="2022" name="New Phytol.">
        <title>Evolutionary transition to the ectomycorrhizal habit in the genomes of a hyperdiverse lineage of mushroom-forming fungi.</title>
        <authorList>
            <person name="Looney B."/>
            <person name="Miyauchi S."/>
            <person name="Morin E."/>
            <person name="Drula E."/>
            <person name="Courty P.E."/>
            <person name="Kohler A."/>
            <person name="Kuo A."/>
            <person name="LaButti K."/>
            <person name="Pangilinan J."/>
            <person name="Lipzen A."/>
            <person name="Riley R."/>
            <person name="Andreopoulos W."/>
            <person name="He G."/>
            <person name="Johnson J."/>
            <person name="Nolan M."/>
            <person name="Tritt A."/>
            <person name="Barry K.W."/>
            <person name="Grigoriev I.V."/>
            <person name="Nagy L.G."/>
            <person name="Hibbett D."/>
            <person name="Henrissat B."/>
            <person name="Matheny P.B."/>
            <person name="Labbe J."/>
            <person name="Martin F.M."/>
        </authorList>
    </citation>
    <scope>NUCLEOTIDE SEQUENCE</scope>
    <source>
        <strain evidence="2">BPL690</strain>
    </source>
</reference>
<proteinExistence type="predicted"/>
<dbReference type="PANTHER" id="PTHR21310">
    <property type="entry name" value="AMINOGLYCOSIDE PHOSPHOTRANSFERASE-RELATED-RELATED"/>
    <property type="match status" value="1"/>
</dbReference>
<evidence type="ECO:0000313" key="2">
    <source>
        <dbReference type="EMBL" id="KAI0303801.1"/>
    </source>
</evidence>
<evidence type="ECO:0000313" key="3">
    <source>
        <dbReference type="Proteomes" id="UP001203297"/>
    </source>
</evidence>
<dbReference type="EMBL" id="WTXG01000008">
    <property type="protein sequence ID" value="KAI0303801.1"/>
    <property type="molecule type" value="Genomic_DNA"/>
</dbReference>
<dbReference type="Proteomes" id="UP001203297">
    <property type="component" value="Unassembled WGS sequence"/>
</dbReference>
<dbReference type="Pfam" id="PF01636">
    <property type="entry name" value="APH"/>
    <property type="match status" value="1"/>
</dbReference>
<feature type="domain" description="Aminoglycoside phosphotransferase" evidence="1">
    <location>
        <begin position="47"/>
        <end position="301"/>
    </location>
</feature>
<name>A0AAD4M8W3_9AGAM</name>
<organism evidence="2 3">
    <name type="scientific">Multifurca ochricompacta</name>
    <dbReference type="NCBI Taxonomy" id="376703"/>
    <lineage>
        <taxon>Eukaryota</taxon>
        <taxon>Fungi</taxon>
        <taxon>Dikarya</taxon>
        <taxon>Basidiomycota</taxon>
        <taxon>Agaricomycotina</taxon>
        <taxon>Agaricomycetes</taxon>
        <taxon>Russulales</taxon>
        <taxon>Russulaceae</taxon>
        <taxon>Multifurca</taxon>
    </lineage>
</organism>
<comment type="caution">
    <text evidence="2">The sequence shown here is derived from an EMBL/GenBank/DDBJ whole genome shotgun (WGS) entry which is preliminary data.</text>
</comment>
<gene>
    <name evidence="2" type="ORF">B0F90DRAFT_1327037</name>
</gene>
<dbReference type="InterPro" id="IPR051678">
    <property type="entry name" value="AGP_Transferase"/>
</dbReference>
<dbReference type="AlphaFoldDB" id="A0AAD4M8W3"/>
<evidence type="ECO:0000259" key="1">
    <source>
        <dbReference type="Pfam" id="PF01636"/>
    </source>
</evidence>
<dbReference type="Gene3D" id="3.30.200.20">
    <property type="entry name" value="Phosphorylase Kinase, domain 1"/>
    <property type="match status" value="1"/>
</dbReference>
<sequence length="457" mass="49969">MLLVPTLTLPRDDELEILSRTVEKTLEHPVQSIDLIGRDPLSRTFSVAMQDGNHLIARVADSHIPTCIMESEIATLMFVRERSSIPVPKILAYELDQSHILGAHLLLEKVSGIRLDTIFDDLPAESQDSLVTQLAHFMVELSHLTFPSIGSIALPRTPDSLPPTTPLALPPLGQLTHPCFYIDGRAALSIDRGPFPTARAYFLACAERERAATRALFTQGAPAGAEYQALLADTQAIVERAVTLLIELVRRCEGLDSADPELGQYALDLHELGPKNIIVAPNDPTRILAVVDWQSASVRPLWRCARTPYWLLPSLAGDDDARRQRLRSVFRAAVASNPVFARAVDADDTRHALDEVAEYDAFRDGFLVLPTLQSILATLPGEEDIDGLRKLFDPQTLAGRAARISLLTQGPGGLSLATSAPGSPLSESPISFGWNRKLYRYSVPATPHYSVPPTPIA</sequence>
<dbReference type="InterPro" id="IPR011009">
    <property type="entry name" value="Kinase-like_dom_sf"/>
</dbReference>